<protein>
    <recommendedName>
        <fullName evidence="12">Bestrophin</fullName>
    </recommendedName>
</protein>
<keyword evidence="4 9" id="KW-0812">Transmembrane</keyword>
<dbReference type="PANTHER" id="PTHR33281">
    <property type="entry name" value="UPF0187 PROTEIN YNEE"/>
    <property type="match status" value="1"/>
</dbReference>
<organism evidence="10 11">
    <name type="scientific">Hymenobacter edaphi</name>
    <dbReference type="NCBI Taxonomy" id="2211146"/>
    <lineage>
        <taxon>Bacteria</taxon>
        <taxon>Pseudomonadati</taxon>
        <taxon>Bacteroidota</taxon>
        <taxon>Cytophagia</taxon>
        <taxon>Cytophagales</taxon>
        <taxon>Hymenobacteraceae</taxon>
        <taxon>Hymenobacter</taxon>
    </lineage>
</organism>
<evidence type="ECO:0000256" key="4">
    <source>
        <dbReference type="ARBA" id="ARBA00022692"/>
    </source>
</evidence>
<evidence type="ECO:0000256" key="6">
    <source>
        <dbReference type="ARBA" id="ARBA00023065"/>
    </source>
</evidence>
<feature type="transmembrane region" description="Helical" evidence="9">
    <location>
        <begin position="20"/>
        <end position="38"/>
    </location>
</feature>
<keyword evidence="6" id="KW-0406">Ion transport</keyword>
<dbReference type="GO" id="GO:0005254">
    <property type="term" value="F:chloride channel activity"/>
    <property type="evidence" value="ECO:0007669"/>
    <property type="project" value="InterPro"/>
</dbReference>
<dbReference type="Pfam" id="PF25539">
    <property type="entry name" value="Bestrophin_2"/>
    <property type="match status" value="1"/>
</dbReference>
<keyword evidence="11" id="KW-1185">Reference proteome</keyword>
<dbReference type="GO" id="GO:0005886">
    <property type="term" value="C:plasma membrane"/>
    <property type="evidence" value="ECO:0007669"/>
    <property type="project" value="UniProtKB-SubCell"/>
</dbReference>
<dbReference type="EMBL" id="QHKM01000005">
    <property type="protein sequence ID" value="RAK65058.1"/>
    <property type="molecule type" value="Genomic_DNA"/>
</dbReference>
<comment type="similarity">
    <text evidence="8">Belongs to the anion channel-forming bestrophin (TC 1.A.46) family.</text>
</comment>
<feature type="transmembrane region" description="Helical" evidence="9">
    <location>
        <begin position="44"/>
        <end position="62"/>
    </location>
</feature>
<evidence type="ECO:0000313" key="11">
    <source>
        <dbReference type="Proteomes" id="UP000248553"/>
    </source>
</evidence>
<evidence type="ECO:0000256" key="9">
    <source>
        <dbReference type="SAM" id="Phobius"/>
    </source>
</evidence>
<dbReference type="AlphaFoldDB" id="A0A328BJB1"/>
<accession>A0A328BJB1</accession>
<keyword evidence="2" id="KW-0813">Transport</keyword>
<dbReference type="PANTHER" id="PTHR33281:SF19">
    <property type="entry name" value="VOLTAGE-DEPENDENT ANION CHANNEL-FORMING PROTEIN YNEE"/>
    <property type="match status" value="1"/>
</dbReference>
<evidence type="ECO:0000256" key="3">
    <source>
        <dbReference type="ARBA" id="ARBA00022475"/>
    </source>
</evidence>
<sequence>MLIDTKIPYRYIFHQIKWDVARVILFSLLFQLLKTYVASYLPPVPVQLPTILGSFISLLLAFNMNQSYDRWWEARKVWGAIVNDSRSLVLQLRQFIDPRQMPAGEAARLLRRLGHRQIAWCYSLGQSLRGQDALAGLPQFISPEEMASVAEHRNKPLALMQQHSDDLATLTQAGALNTFQQVQLDSTLVRLVASMGQAERIKSTVFPVTYRLFIHLFIYLFLIILSLGLVEEVGLMEIPALTIVASAFFLLEKTAKFMQDPFNNKPTDTPVSAIARTIDINIRQLLHEPQVPEPRKAEEFYLM</sequence>
<evidence type="ECO:0000313" key="10">
    <source>
        <dbReference type="EMBL" id="RAK65058.1"/>
    </source>
</evidence>
<dbReference type="Proteomes" id="UP000248553">
    <property type="component" value="Unassembled WGS sequence"/>
</dbReference>
<evidence type="ECO:0008006" key="12">
    <source>
        <dbReference type="Google" id="ProtNLM"/>
    </source>
</evidence>
<dbReference type="RefSeq" id="WP_111479143.1">
    <property type="nucleotide sequence ID" value="NZ_QHKM01000005.1"/>
</dbReference>
<keyword evidence="5 9" id="KW-1133">Transmembrane helix</keyword>
<evidence type="ECO:0000256" key="7">
    <source>
        <dbReference type="ARBA" id="ARBA00023136"/>
    </source>
</evidence>
<comment type="caution">
    <text evidence="10">The sequence shown here is derived from an EMBL/GenBank/DDBJ whole genome shotgun (WGS) entry which is preliminary data.</text>
</comment>
<feature type="transmembrane region" description="Helical" evidence="9">
    <location>
        <begin position="233"/>
        <end position="251"/>
    </location>
</feature>
<keyword evidence="7 9" id="KW-0472">Membrane</keyword>
<gene>
    <name evidence="10" type="ORF">DLM85_16060</name>
</gene>
<keyword evidence="3" id="KW-1003">Cell membrane</keyword>
<name>A0A328BJB1_9BACT</name>
<reference evidence="11" key="1">
    <citation type="submission" date="2018-05" db="EMBL/GenBank/DDBJ databases">
        <authorList>
            <person name="Nie L."/>
        </authorList>
    </citation>
    <scope>NUCLEOTIDE SEQUENCE [LARGE SCALE GENOMIC DNA]</scope>
    <source>
        <strain evidence="11">NL</strain>
    </source>
</reference>
<evidence type="ECO:0000256" key="5">
    <source>
        <dbReference type="ARBA" id="ARBA00022989"/>
    </source>
</evidence>
<evidence type="ECO:0000256" key="1">
    <source>
        <dbReference type="ARBA" id="ARBA00004651"/>
    </source>
</evidence>
<evidence type="ECO:0000256" key="8">
    <source>
        <dbReference type="ARBA" id="ARBA00034708"/>
    </source>
</evidence>
<dbReference type="InterPro" id="IPR044669">
    <property type="entry name" value="YneE/VCCN1/2-like"/>
</dbReference>
<feature type="transmembrane region" description="Helical" evidence="9">
    <location>
        <begin position="208"/>
        <end position="227"/>
    </location>
</feature>
<dbReference type="OrthoDB" id="445589at2"/>
<proteinExistence type="inferred from homology"/>
<evidence type="ECO:0000256" key="2">
    <source>
        <dbReference type="ARBA" id="ARBA00022448"/>
    </source>
</evidence>
<comment type="subcellular location">
    <subcellularLocation>
        <location evidence="1">Cell membrane</location>
        <topology evidence="1">Multi-pass membrane protein</topology>
    </subcellularLocation>
</comment>